<dbReference type="PANTHER" id="PTHR47838">
    <property type="entry name" value="21.7 KDA CLASS VI HEAT SHOCK PROTEIN"/>
    <property type="match status" value="1"/>
</dbReference>
<dbReference type="AlphaFoldDB" id="W1NX53"/>
<keyword evidence="6" id="KW-1185">Reference proteome</keyword>
<dbReference type="EMBL" id="KI394979">
    <property type="protein sequence ID" value="ERM99870.1"/>
    <property type="molecule type" value="Genomic_DNA"/>
</dbReference>
<reference evidence="6" key="1">
    <citation type="journal article" date="2013" name="Science">
        <title>The Amborella genome and the evolution of flowering plants.</title>
        <authorList>
            <consortium name="Amborella Genome Project"/>
        </authorList>
    </citation>
    <scope>NUCLEOTIDE SEQUENCE [LARGE SCALE GENOMIC DNA]</scope>
</reference>
<dbReference type="PANTHER" id="PTHR47838:SF1">
    <property type="entry name" value="21.7 KDA CLASS VI HEAT SHOCK PROTEIN"/>
    <property type="match status" value="1"/>
</dbReference>
<evidence type="ECO:0000313" key="6">
    <source>
        <dbReference type="Proteomes" id="UP000017836"/>
    </source>
</evidence>
<evidence type="ECO:0000256" key="2">
    <source>
        <dbReference type="RuleBase" id="RU003616"/>
    </source>
</evidence>
<organism evidence="5 6">
    <name type="scientific">Amborella trichopoda</name>
    <dbReference type="NCBI Taxonomy" id="13333"/>
    <lineage>
        <taxon>Eukaryota</taxon>
        <taxon>Viridiplantae</taxon>
        <taxon>Streptophyta</taxon>
        <taxon>Embryophyta</taxon>
        <taxon>Tracheophyta</taxon>
        <taxon>Spermatophyta</taxon>
        <taxon>Magnoliopsida</taxon>
        <taxon>Amborellales</taxon>
        <taxon>Amborellaceae</taxon>
        <taxon>Amborella</taxon>
    </lineage>
</organism>
<evidence type="ECO:0000256" key="1">
    <source>
        <dbReference type="PROSITE-ProRule" id="PRU00285"/>
    </source>
</evidence>
<name>W1NX53_AMBTC</name>
<protein>
    <recommendedName>
        <fullName evidence="4">SHSP domain-containing protein</fullName>
    </recommendedName>
</protein>
<gene>
    <name evidence="5" type="ORF">AMTR_s00098p00167990</name>
</gene>
<feature type="domain" description="SHSP" evidence="4">
    <location>
        <begin position="58"/>
        <end position="167"/>
    </location>
</feature>
<evidence type="ECO:0000259" key="4">
    <source>
        <dbReference type="PROSITE" id="PS01031"/>
    </source>
</evidence>
<evidence type="ECO:0000256" key="3">
    <source>
        <dbReference type="SAM" id="MobiDB-lite"/>
    </source>
</evidence>
<dbReference type="Gene3D" id="2.60.40.790">
    <property type="match status" value="1"/>
</dbReference>
<dbReference type="HOGENOM" id="CLU_088060_0_0_1"/>
<dbReference type="STRING" id="13333.W1NX53"/>
<dbReference type="Pfam" id="PF00011">
    <property type="entry name" value="HSP20"/>
    <property type="match status" value="1"/>
</dbReference>
<comment type="similarity">
    <text evidence="1 2">Belongs to the small heat shock protein (HSP20) family.</text>
</comment>
<dbReference type="PROSITE" id="PS01031">
    <property type="entry name" value="SHSP"/>
    <property type="match status" value="1"/>
</dbReference>
<sequence length="167" mass="19589">MEVRWEGVADGKRWGIPLKEDVSLEDDFPPLLFSSMLFEKFFDPSDAFPLWEFEPDNLLIGDTRAAIDWFHTNTEYVLSSELPGLKEHDLQISVEEGKVVEISHQRRKPEFDTDDWRCLRWWEFGHVRRLEIPEDADSSKLKASFDQGRERDDENEIPCALNEECNA</sequence>
<dbReference type="Proteomes" id="UP000017836">
    <property type="component" value="Unassembled WGS sequence"/>
</dbReference>
<feature type="region of interest" description="Disordered" evidence="3">
    <location>
        <begin position="137"/>
        <end position="167"/>
    </location>
</feature>
<dbReference type="eggNOG" id="ENOG502RXVI">
    <property type="taxonomic scope" value="Eukaryota"/>
</dbReference>
<dbReference type="InterPro" id="IPR002068">
    <property type="entry name" value="A-crystallin/Hsp20_dom"/>
</dbReference>
<dbReference type="SUPFAM" id="SSF49764">
    <property type="entry name" value="HSP20-like chaperones"/>
    <property type="match status" value="1"/>
</dbReference>
<proteinExistence type="inferred from homology"/>
<evidence type="ECO:0000313" key="5">
    <source>
        <dbReference type="EMBL" id="ERM99870.1"/>
    </source>
</evidence>
<accession>W1NX53</accession>
<dbReference type="InterPro" id="IPR008978">
    <property type="entry name" value="HSP20-like_chaperone"/>
</dbReference>
<dbReference type="Gramene" id="ERM99870">
    <property type="protein sequence ID" value="ERM99870"/>
    <property type="gene ID" value="AMTR_s00098p00167990"/>
</dbReference>